<dbReference type="OrthoDB" id="417481at2759"/>
<comment type="caution">
    <text evidence="7">The sequence shown here is derived from an EMBL/GenBank/DDBJ whole genome shotgun (WGS) entry which is preliminary data.</text>
</comment>
<dbReference type="FunFam" id="3.30.70.330:FF:000101">
    <property type="entry name" value="Protein MEI2-like 1"/>
    <property type="match status" value="1"/>
</dbReference>
<feature type="compositionally biased region" description="Acidic residues" evidence="5">
    <location>
        <begin position="382"/>
        <end position="393"/>
    </location>
</feature>
<dbReference type="PROSITE" id="PS50102">
    <property type="entry name" value="RRM"/>
    <property type="match status" value="1"/>
</dbReference>
<dbReference type="SUPFAM" id="SSF54928">
    <property type="entry name" value="RNA-binding domain, RBD"/>
    <property type="match status" value="1"/>
</dbReference>
<dbReference type="PANTHER" id="PTHR23189">
    <property type="entry name" value="RNA RECOGNITION MOTIF-CONTAINING"/>
    <property type="match status" value="1"/>
</dbReference>
<proteinExistence type="predicted"/>
<dbReference type="GO" id="GO:0051321">
    <property type="term" value="P:meiotic cell cycle"/>
    <property type="evidence" value="ECO:0007669"/>
    <property type="project" value="UniProtKB-KW"/>
</dbReference>
<dbReference type="AlphaFoldDB" id="A0A7J0ENK8"/>
<dbReference type="InterPro" id="IPR012677">
    <property type="entry name" value="Nucleotide-bd_a/b_plait_sf"/>
</dbReference>
<dbReference type="Gene3D" id="3.30.70.330">
    <property type="match status" value="1"/>
</dbReference>
<dbReference type="InterPro" id="IPR000504">
    <property type="entry name" value="RRM_dom"/>
</dbReference>
<gene>
    <name evidence="7" type="ORF">Acr_06g0000230</name>
</gene>
<feature type="region of interest" description="Disordered" evidence="5">
    <location>
        <begin position="370"/>
        <end position="413"/>
    </location>
</feature>
<evidence type="ECO:0000256" key="3">
    <source>
        <dbReference type="ARBA" id="ARBA00023254"/>
    </source>
</evidence>
<dbReference type="EMBL" id="BJWL01000006">
    <property type="protein sequence ID" value="GFY88083.1"/>
    <property type="molecule type" value="Genomic_DNA"/>
</dbReference>
<keyword evidence="1" id="KW-0677">Repeat</keyword>
<evidence type="ECO:0000259" key="6">
    <source>
        <dbReference type="PROSITE" id="PS50102"/>
    </source>
</evidence>
<keyword evidence="3" id="KW-0469">Meiosis</keyword>
<accession>A0A7J0ENK8</accession>
<evidence type="ECO:0000256" key="4">
    <source>
        <dbReference type="PROSITE-ProRule" id="PRU00176"/>
    </source>
</evidence>
<evidence type="ECO:0000256" key="1">
    <source>
        <dbReference type="ARBA" id="ARBA00022737"/>
    </source>
</evidence>
<feature type="domain" description="RRM" evidence="6">
    <location>
        <begin position="293"/>
        <end position="366"/>
    </location>
</feature>
<organism evidence="7 8">
    <name type="scientific">Actinidia rufa</name>
    <dbReference type="NCBI Taxonomy" id="165716"/>
    <lineage>
        <taxon>Eukaryota</taxon>
        <taxon>Viridiplantae</taxon>
        <taxon>Streptophyta</taxon>
        <taxon>Embryophyta</taxon>
        <taxon>Tracheophyta</taxon>
        <taxon>Spermatophyta</taxon>
        <taxon>Magnoliopsida</taxon>
        <taxon>eudicotyledons</taxon>
        <taxon>Gunneridae</taxon>
        <taxon>Pentapetalae</taxon>
        <taxon>asterids</taxon>
        <taxon>Ericales</taxon>
        <taxon>Actinidiaceae</taxon>
        <taxon>Actinidia</taxon>
    </lineage>
</organism>
<feature type="compositionally biased region" description="Polar residues" evidence="5">
    <location>
        <begin position="398"/>
        <end position="412"/>
    </location>
</feature>
<dbReference type="Proteomes" id="UP000585474">
    <property type="component" value="Unassembled WGS sequence"/>
</dbReference>
<dbReference type="SMART" id="SM00360">
    <property type="entry name" value="RRM"/>
    <property type="match status" value="1"/>
</dbReference>
<dbReference type="InterPro" id="IPR035979">
    <property type="entry name" value="RBD_domain_sf"/>
</dbReference>
<protein>
    <submittedName>
        <fullName evidence="7">MEI2-like protein 5</fullName>
    </submittedName>
</protein>
<evidence type="ECO:0000256" key="2">
    <source>
        <dbReference type="ARBA" id="ARBA00022884"/>
    </source>
</evidence>
<keyword evidence="8" id="KW-1185">Reference proteome</keyword>
<name>A0A7J0ENK8_9ERIC</name>
<sequence>MPVERKMVKPCEWPGTYLIQDQKFNLSLEKHAVGAERAASNSFNRSVDHDLGVRSNLNTEPAYYFMEGDEIWVVGAQYENVRLTSNNALYGHSVGDAASHYDEEEPFESLEEMEAQTIGNLLPNDDELLSGVTDGLDYVGQPNTGEEIEDLDLFSSVGGMDLGEDGFPPRNRDSEFTGGNINSQPRGSVSSVVGEHPYGKHLSRTLFVRNINTNVEDSELQALFESSPKCNESTSEDKPLRRRKLDIHFSIPRVPFGSVHHCYVAIEFSFSFVITLIIIHVMDNPSEKDINQGTFAAFNLDSSVSKGELHQIFGVYGEIKEISEAPQRSHGKVIEFYDVRAAEAALRELNRSNIAGKKIKIEPSCTGGARECLMPPFRPDSEQDESPDSEQDECGPYLQQSSPPSNSTTGFTVSHGGITFATIDNGTIPGVHSAIRSPGSPFLENVFHHGISSSVPNSVFSLMRVESRGNQSSLPECGHSKGQLTVEFQGSPNFHPHSFPEYHDGYTNGAPCNSLDMAVNFSASPSDRIENRQFCRVSSNGQTLELNDAKIFGFSGNATVPSPVHHYMWSSSLQSQPQGLMWPNSPTFVNGVCTPTLRLHAFPRAPPPMLNTFLPINSHHMGSAPSANPSLWDRRHTRGEESPNASAFHPGSLGNMRISGNSPHHLEFVSQNIFSHVGGNCMDLPIPSKNVVLPSPHQRCLIFPDRGQMIPLMSGLEAVEMIAVPTKLTKRNSLNLTLTA</sequence>
<evidence type="ECO:0000313" key="7">
    <source>
        <dbReference type="EMBL" id="GFY88083.1"/>
    </source>
</evidence>
<reference evidence="7 8" key="1">
    <citation type="submission" date="2019-07" db="EMBL/GenBank/DDBJ databases">
        <title>De Novo Assembly of kiwifruit Actinidia rufa.</title>
        <authorList>
            <person name="Sugita-Konishi S."/>
            <person name="Sato K."/>
            <person name="Mori E."/>
            <person name="Abe Y."/>
            <person name="Kisaki G."/>
            <person name="Hamano K."/>
            <person name="Suezawa K."/>
            <person name="Otani M."/>
            <person name="Fukuda T."/>
            <person name="Manabe T."/>
            <person name="Gomi K."/>
            <person name="Tabuchi M."/>
            <person name="Akimitsu K."/>
            <person name="Kataoka I."/>
        </authorList>
    </citation>
    <scope>NUCLEOTIDE SEQUENCE [LARGE SCALE GENOMIC DNA]</scope>
    <source>
        <strain evidence="8">cv. Fuchu</strain>
    </source>
</reference>
<evidence type="ECO:0000256" key="5">
    <source>
        <dbReference type="SAM" id="MobiDB-lite"/>
    </source>
</evidence>
<dbReference type="GO" id="GO:0003723">
    <property type="term" value="F:RNA binding"/>
    <property type="evidence" value="ECO:0007669"/>
    <property type="project" value="UniProtKB-UniRule"/>
</dbReference>
<evidence type="ECO:0000313" key="8">
    <source>
        <dbReference type="Proteomes" id="UP000585474"/>
    </source>
</evidence>
<dbReference type="Pfam" id="PF00076">
    <property type="entry name" value="RRM_1"/>
    <property type="match status" value="1"/>
</dbReference>
<keyword evidence="2 4" id="KW-0694">RNA-binding</keyword>